<dbReference type="EMBL" id="JAWDGP010002490">
    <property type="protein sequence ID" value="KAK3782631.1"/>
    <property type="molecule type" value="Genomic_DNA"/>
</dbReference>
<keyword evidence="18" id="KW-1185">Reference proteome</keyword>
<dbReference type="InterPro" id="IPR035394">
    <property type="entry name" value="Glyco_hydro_59_dom"/>
</dbReference>
<evidence type="ECO:0000256" key="10">
    <source>
        <dbReference type="ARBA" id="ARBA00023295"/>
    </source>
</evidence>
<dbReference type="PRINTS" id="PR00850">
    <property type="entry name" value="GLHYDRLASE59"/>
</dbReference>
<keyword evidence="7" id="KW-0443">Lipid metabolism</keyword>
<dbReference type="GO" id="GO:0005764">
    <property type="term" value="C:lysosome"/>
    <property type="evidence" value="ECO:0007669"/>
    <property type="project" value="TreeGrafter"/>
</dbReference>
<dbReference type="InterPro" id="IPR049162">
    <property type="entry name" value="GH59_C"/>
</dbReference>
<evidence type="ECO:0000313" key="17">
    <source>
        <dbReference type="EMBL" id="KAK3782631.1"/>
    </source>
</evidence>
<evidence type="ECO:0000256" key="2">
    <source>
        <dbReference type="ARBA" id="ARBA00012657"/>
    </source>
</evidence>
<dbReference type="Gene3D" id="3.20.20.70">
    <property type="entry name" value="Aldolase class I"/>
    <property type="match status" value="1"/>
</dbReference>
<evidence type="ECO:0000256" key="12">
    <source>
        <dbReference type="PIRSR" id="PIRSR601286-50"/>
    </source>
</evidence>
<evidence type="ECO:0000256" key="8">
    <source>
        <dbReference type="ARBA" id="ARBA00023157"/>
    </source>
</evidence>
<dbReference type="InterPro" id="IPR017853">
    <property type="entry name" value="GH"/>
</dbReference>
<comment type="similarity">
    <text evidence="1">Belongs to the glycosyl hydrolase 59 family.</text>
</comment>
<evidence type="ECO:0000259" key="16">
    <source>
        <dbReference type="Pfam" id="PF21708"/>
    </source>
</evidence>
<keyword evidence="9" id="KW-0325">Glycoprotein</keyword>
<dbReference type="GO" id="GO:0006683">
    <property type="term" value="P:galactosylceramide catabolic process"/>
    <property type="evidence" value="ECO:0007669"/>
    <property type="project" value="InterPro"/>
</dbReference>
<organism evidence="17 18">
    <name type="scientific">Elysia crispata</name>
    <name type="common">lettuce slug</name>
    <dbReference type="NCBI Taxonomy" id="231223"/>
    <lineage>
        <taxon>Eukaryota</taxon>
        <taxon>Metazoa</taxon>
        <taxon>Spiralia</taxon>
        <taxon>Lophotrochozoa</taxon>
        <taxon>Mollusca</taxon>
        <taxon>Gastropoda</taxon>
        <taxon>Heterobranchia</taxon>
        <taxon>Euthyneura</taxon>
        <taxon>Panpulmonata</taxon>
        <taxon>Sacoglossa</taxon>
        <taxon>Placobranchoidea</taxon>
        <taxon>Plakobranchidae</taxon>
        <taxon>Elysia</taxon>
    </lineage>
</organism>
<dbReference type="PANTHER" id="PTHR15172">
    <property type="entry name" value="GALACTOCEREBROSIDASE"/>
    <property type="match status" value="1"/>
</dbReference>
<dbReference type="Pfam" id="PF02057">
    <property type="entry name" value="Glyco_hydro_59"/>
    <property type="match status" value="1"/>
</dbReference>
<feature type="signal peptide" evidence="13">
    <location>
        <begin position="1"/>
        <end position="19"/>
    </location>
</feature>
<evidence type="ECO:0000256" key="3">
    <source>
        <dbReference type="ARBA" id="ARBA00022729"/>
    </source>
</evidence>
<evidence type="ECO:0000256" key="9">
    <source>
        <dbReference type="ARBA" id="ARBA00023180"/>
    </source>
</evidence>
<accession>A0AAE1A8L2</accession>
<evidence type="ECO:0000256" key="6">
    <source>
        <dbReference type="ARBA" id="ARBA00022963"/>
    </source>
</evidence>
<dbReference type="InterPro" id="IPR013785">
    <property type="entry name" value="Aldolase_TIM"/>
</dbReference>
<keyword evidence="5" id="KW-0746">Sphingolipid metabolism</keyword>
<dbReference type="GO" id="GO:0004336">
    <property type="term" value="F:galactosylceramidase activity"/>
    <property type="evidence" value="ECO:0007669"/>
    <property type="project" value="UniProtKB-EC"/>
</dbReference>
<proteinExistence type="inferred from homology"/>
<keyword evidence="8" id="KW-1015">Disulfide bond</keyword>
<evidence type="ECO:0000256" key="1">
    <source>
        <dbReference type="ARBA" id="ARBA00005637"/>
    </source>
</evidence>
<protein>
    <recommendedName>
        <fullName evidence="2">galactosylceramidase</fullName>
        <ecNumber evidence="2">3.2.1.46</ecNumber>
    </recommendedName>
    <alternativeName>
        <fullName evidence="11">Galactosylceramidase</fullName>
    </alternativeName>
</protein>
<keyword evidence="10" id="KW-0326">Glycosidase</keyword>
<feature type="chain" id="PRO_5041936591" description="galactosylceramidase" evidence="13">
    <location>
        <begin position="20"/>
        <end position="662"/>
    </location>
</feature>
<gene>
    <name evidence="17" type="ORF">RRG08_015206</name>
</gene>
<dbReference type="InterPro" id="IPR013320">
    <property type="entry name" value="ConA-like_dom_sf"/>
</dbReference>
<evidence type="ECO:0000259" key="15">
    <source>
        <dbReference type="Pfam" id="PF17387"/>
    </source>
</evidence>
<dbReference type="AlphaFoldDB" id="A0AAE1A8L2"/>
<feature type="active site" description="Proton donor/acceptor" evidence="12">
    <location>
        <position position="176"/>
    </location>
</feature>
<evidence type="ECO:0000256" key="5">
    <source>
        <dbReference type="ARBA" id="ARBA00022919"/>
    </source>
</evidence>
<sequence>MAKAMFGFLTVFFIHWTCADIVFDDASGYGRRFDGIGSLSGGGATSKLLINYPEKQRSEILDFLFKPNFGASLQILKVEIGGDIQSTDGTEASHMHYSWEENYERGYEWLLMKEAKKRNPSIKLYGLPWGFPGWVGEGSGSPYHNVLKTADYVVRWINGAKKIHNLTIDYVGIWNETPYNISYIKTLRKVLDGRGFQHTQIIASDNKWKIAEDMSNDKELKDIVYSIGVHYPGTQSPKQAQQLGKTLWSSEDYCQKNNETGGACWARILNRNYVNGHMTSTIAWDLIASYYTSLPGWGMGLMTAMEPWNGHYVVSPPIWTSAHTTQFTEIGWTYLKHGHGVGTLPQGGTYVGLTNPKRDQLTIVMETMTFEHSKCVLDAKTPFKVNPQNVTLSLGGKWSGVQEMNIWFTQLGFDEKPNIFFEKRSPLKFIKGKAEVFLDVNQIITLTTLDTGNKGAYPAPPPHIEFPLPYSDSFDSYNLYQEPYYLSQQIGSFEILAEGKNGFVRQMVTQMTIPWCKQADGIQKAYNVFGDIKWTDISVEFDFRIPSKNGSSGVFVAARTTKGGCSSAETSGIFFHALPHKFVLSTDIQRQHVVKSGDLSYGPGSWHNIALSVKGSLAKLIFDQTTVYFGSIPTWPTAGWAALGTDSYGLADFDNLKINSLM</sequence>
<keyword evidence="3 13" id="KW-0732">Signal</keyword>
<feature type="domain" description="Glycosyl hydrolase family 59 C-terminal lectin" evidence="16">
    <location>
        <begin position="488"/>
        <end position="659"/>
    </location>
</feature>
<evidence type="ECO:0000256" key="11">
    <source>
        <dbReference type="ARBA" id="ARBA00033098"/>
    </source>
</evidence>
<evidence type="ECO:0000259" key="14">
    <source>
        <dbReference type="Pfam" id="PF02057"/>
    </source>
</evidence>
<dbReference type="PANTHER" id="PTHR15172:SF1">
    <property type="entry name" value="GALACTOCEREBROSIDASE"/>
    <property type="match status" value="1"/>
</dbReference>
<dbReference type="Gene3D" id="3.20.20.80">
    <property type="entry name" value="Glycosidases"/>
    <property type="match status" value="1"/>
</dbReference>
<evidence type="ECO:0000313" key="18">
    <source>
        <dbReference type="Proteomes" id="UP001283361"/>
    </source>
</evidence>
<dbReference type="Pfam" id="PF21708">
    <property type="entry name" value="Glyco_hydro_59_C"/>
    <property type="match status" value="1"/>
</dbReference>
<evidence type="ECO:0000256" key="7">
    <source>
        <dbReference type="ARBA" id="ARBA00023098"/>
    </source>
</evidence>
<dbReference type="SUPFAM" id="SSF49899">
    <property type="entry name" value="Concanavalin A-like lectins/glucanases"/>
    <property type="match status" value="1"/>
</dbReference>
<dbReference type="Gene3D" id="2.60.120.560">
    <property type="entry name" value="Exo-inulinase, domain 1"/>
    <property type="match status" value="1"/>
</dbReference>
<dbReference type="GO" id="GO:0016020">
    <property type="term" value="C:membrane"/>
    <property type="evidence" value="ECO:0007669"/>
    <property type="project" value="GOC"/>
</dbReference>
<feature type="domain" description="Glycosyl hydrolase family 59 catalytic" evidence="14">
    <location>
        <begin position="33"/>
        <end position="326"/>
    </location>
</feature>
<evidence type="ECO:0000256" key="4">
    <source>
        <dbReference type="ARBA" id="ARBA00022801"/>
    </source>
</evidence>
<dbReference type="Pfam" id="PF17387">
    <property type="entry name" value="Glyco_hydro_59M"/>
    <property type="match status" value="1"/>
</dbReference>
<feature type="active site" description="Nucleophile" evidence="12">
    <location>
        <position position="251"/>
    </location>
</feature>
<dbReference type="InterPro" id="IPR049161">
    <property type="entry name" value="GH59_cat"/>
</dbReference>
<keyword evidence="4" id="KW-0378">Hydrolase</keyword>
<feature type="domain" description="Glycosyl hydrolase family 59 central" evidence="15">
    <location>
        <begin position="335"/>
        <end position="452"/>
    </location>
</feature>
<evidence type="ECO:0000256" key="13">
    <source>
        <dbReference type="SAM" id="SignalP"/>
    </source>
</evidence>
<keyword evidence="6" id="KW-0442">Lipid degradation</keyword>
<dbReference type="SUPFAM" id="SSF51445">
    <property type="entry name" value="(Trans)glycosidases"/>
    <property type="match status" value="1"/>
</dbReference>
<dbReference type="EC" id="3.2.1.46" evidence="2"/>
<dbReference type="Proteomes" id="UP001283361">
    <property type="component" value="Unassembled WGS sequence"/>
</dbReference>
<name>A0AAE1A8L2_9GAST</name>
<comment type="caution">
    <text evidence="17">The sequence shown here is derived from an EMBL/GenBank/DDBJ whole genome shotgun (WGS) entry which is preliminary data.</text>
</comment>
<reference evidence="17" key="1">
    <citation type="journal article" date="2023" name="G3 (Bethesda)">
        <title>A reference genome for the long-term kleptoplast-retaining sea slug Elysia crispata morphotype clarki.</title>
        <authorList>
            <person name="Eastman K.E."/>
            <person name="Pendleton A.L."/>
            <person name="Shaikh M.A."/>
            <person name="Suttiyut T."/>
            <person name="Ogas R."/>
            <person name="Tomko P."/>
            <person name="Gavelis G."/>
            <person name="Widhalm J.R."/>
            <person name="Wisecaver J.H."/>
        </authorList>
    </citation>
    <scope>NUCLEOTIDE SEQUENCE</scope>
    <source>
        <strain evidence="17">ECLA1</strain>
    </source>
</reference>
<dbReference type="FunFam" id="3.20.20.70:FF:000091">
    <property type="entry name" value="galactocerebrosidase precursor"/>
    <property type="match status" value="1"/>
</dbReference>
<dbReference type="InterPro" id="IPR001286">
    <property type="entry name" value="Glyco_hydro_59"/>
</dbReference>